<evidence type="ECO:0000259" key="2">
    <source>
        <dbReference type="PROSITE" id="PS51297"/>
    </source>
</evidence>
<dbReference type="GO" id="GO:0003700">
    <property type="term" value="F:DNA-binding transcription factor activity"/>
    <property type="evidence" value="ECO:0007669"/>
    <property type="project" value="InterPro"/>
</dbReference>
<dbReference type="InterPro" id="IPR002487">
    <property type="entry name" value="TF_Kbox"/>
</dbReference>
<sequence>MDRTIGKYRSELGLPDSTNPQFRTMEFWRSEIEELKRSITNLEARLKHLAGEDILSLGMRDLKQLERQLKIGVERVRSRKRRIISDHATLLKRRHKELQEDNARLQKRVKLNELHHGNISSTIMGENACNMIQQSHKIVDSSTFSFTCALITKLSAKLGVTDQYYFPNATADCHVKRLWNIAGFFKIKVSLKKKKGSHTINYQDLLHQLLIYNSASGSTTA</sequence>
<dbReference type="STRING" id="93759.A0A1R3KKX0"/>
<evidence type="ECO:0000313" key="4">
    <source>
        <dbReference type="Proteomes" id="UP000187203"/>
    </source>
</evidence>
<gene>
    <name evidence="3" type="ORF">COLO4_07125</name>
</gene>
<dbReference type="OrthoDB" id="1898716at2759"/>
<keyword evidence="1" id="KW-0175">Coiled coil</keyword>
<feature type="coiled-coil region" evidence="1">
    <location>
        <begin position="25"/>
        <end position="52"/>
    </location>
</feature>
<comment type="caution">
    <text evidence="3">The sequence shown here is derived from an EMBL/GenBank/DDBJ whole genome shotgun (WGS) entry which is preliminary data.</text>
</comment>
<evidence type="ECO:0000313" key="3">
    <source>
        <dbReference type="EMBL" id="OMP07704.1"/>
    </source>
</evidence>
<dbReference type="PROSITE" id="PS51297">
    <property type="entry name" value="K_BOX"/>
    <property type="match status" value="1"/>
</dbReference>
<evidence type="ECO:0000256" key="1">
    <source>
        <dbReference type="SAM" id="Coils"/>
    </source>
</evidence>
<dbReference type="Pfam" id="PF01486">
    <property type="entry name" value="K-box"/>
    <property type="match status" value="1"/>
</dbReference>
<keyword evidence="4" id="KW-1185">Reference proteome</keyword>
<name>A0A1R3KKX0_9ROSI</name>
<organism evidence="3 4">
    <name type="scientific">Corchorus olitorius</name>
    <dbReference type="NCBI Taxonomy" id="93759"/>
    <lineage>
        <taxon>Eukaryota</taxon>
        <taxon>Viridiplantae</taxon>
        <taxon>Streptophyta</taxon>
        <taxon>Embryophyta</taxon>
        <taxon>Tracheophyta</taxon>
        <taxon>Spermatophyta</taxon>
        <taxon>Magnoliopsida</taxon>
        <taxon>eudicotyledons</taxon>
        <taxon>Gunneridae</taxon>
        <taxon>Pentapetalae</taxon>
        <taxon>rosids</taxon>
        <taxon>malvids</taxon>
        <taxon>Malvales</taxon>
        <taxon>Malvaceae</taxon>
        <taxon>Grewioideae</taxon>
        <taxon>Apeibeae</taxon>
        <taxon>Corchorus</taxon>
    </lineage>
</organism>
<protein>
    <submittedName>
        <fullName evidence="3">Transcription factor, K-box</fullName>
    </submittedName>
</protein>
<dbReference type="GO" id="GO:0005634">
    <property type="term" value="C:nucleus"/>
    <property type="evidence" value="ECO:0007669"/>
    <property type="project" value="InterPro"/>
</dbReference>
<feature type="domain" description="K-box" evidence="2">
    <location>
        <begin position="25"/>
        <end position="117"/>
    </location>
</feature>
<dbReference type="AlphaFoldDB" id="A0A1R3KKX0"/>
<proteinExistence type="predicted"/>
<dbReference type="EMBL" id="AWUE01013096">
    <property type="protein sequence ID" value="OMP07704.1"/>
    <property type="molecule type" value="Genomic_DNA"/>
</dbReference>
<feature type="coiled-coil region" evidence="1">
    <location>
        <begin position="88"/>
        <end position="115"/>
    </location>
</feature>
<reference evidence="4" key="1">
    <citation type="submission" date="2013-09" db="EMBL/GenBank/DDBJ databases">
        <title>Corchorus olitorius genome sequencing.</title>
        <authorList>
            <person name="Alam M."/>
            <person name="Haque M.S."/>
            <person name="Islam M.S."/>
            <person name="Emdad E.M."/>
            <person name="Islam M.M."/>
            <person name="Ahmed B."/>
            <person name="Halim A."/>
            <person name="Hossen Q.M.M."/>
            <person name="Hossain M.Z."/>
            <person name="Ahmed R."/>
            <person name="Khan M.M."/>
            <person name="Islam R."/>
            <person name="Rashid M.M."/>
            <person name="Khan S.A."/>
            <person name="Rahman M.S."/>
            <person name="Alam M."/>
            <person name="Yahiya A.S."/>
            <person name="Khan M.S."/>
            <person name="Azam M.S."/>
            <person name="Haque T."/>
            <person name="Lashkar M.Z.H."/>
            <person name="Akhand A.I."/>
            <person name="Morshed G."/>
            <person name="Roy S."/>
            <person name="Uddin K.S."/>
            <person name="Rabeya T."/>
            <person name="Hossain A.S."/>
            <person name="Chowdhury A."/>
            <person name="Snigdha A.R."/>
            <person name="Mortoza M.S."/>
            <person name="Matin S.A."/>
            <person name="Hoque S.M.E."/>
            <person name="Islam M.K."/>
            <person name="Roy D.K."/>
            <person name="Haider R."/>
            <person name="Moosa M.M."/>
            <person name="Elias S.M."/>
            <person name="Hasan A.M."/>
            <person name="Jahan S."/>
            <person name="Shafiuddin M."/>
            <person name="Mahmood N."/>
            <person name="Shommy N.S."/>
        </authorList>
    </citation>
    <scope>NUCLEOTIDE SEQUENCE [LARGE SCALE GENOMIC DNA]</scope>
    <source>
        <strain evidence="4">cv. O-4</strain>
    </source>
</reference>
<dbReference type="Proteomes" id="UP000187203">
    <property type="component" value="Unassembled WGS sequence"/>
</dbReference>
<accession>A0A1R3KKX0</accession>